<feature type="chain" id="PRO_5009193500" evidence="3">
    <location>
        <begin position="19"/>
        <end position="159"/>
    </location>
</feature>
<dbReference type="AlphaFoldDB" id="A0A1E7FSD9"/>
<dbReference type="OrthoDB" id="10261135at2759"/>
<dbReference type="GO" id="GO:0003677">
    <property type="term" value="F:DNA binding"/>
    <property type="evidence" value="ECO:0007669"/>
    <property type="project" value="UniProtKB-KW"/>
</dbReference>
<dbReference type="GO" id="GO:0030527">
    <property type="term" value="F:structural constituent of chromatin"/>
    <property type="evidence" value="ECO:0007669"/>
    <property type="project" value="InterPro"/>
</dbReference>
<dbReference type="Gene3D" id="4.10.520.10">
    <property type="entry name" value="IHF-like DNA-binding proteins"/>
    <property type="match status" value="1"/>
</dbReference>
<reference evidence="4 5" key="1">
    <citation type="submission" date="2016-09" db="EMBL/GenBank/DDBJ databases">
        <title>Extensive genetic diversity and differential bi-allelic expression allows diatom success in the polar Southern Ocean.</title>
        <authorList>
            <consortium name="DOE Joint Genome Institute"/>
            <person name="Mock T."/>
            <person name="Otillar R.P."/>
            <person name="Strauss J."/>
            <person name="Dupont C."/>
            <person name="Frickenhaus S."/>
            <person name="Maumus F."/>
            <person name="Mcmullan M."/>
            <person name="Sanges R."/>
            <person name="Schmutz J."/>
            <person name="Toseland A."/>
            <person name="Valas R."/>
            <person name="Veluchamy A."/>
            <person name="Ward B.J."/>
            <person name="Allen A."/>
            <person name="Barry K."/>
            <person name="Falciatore A."/>
            <person name="Ferrante M."/>
            <person name="Fortunato A.E."/>
            <person name="Gloeckner G."/>
            <person name="Gruber A."/>
            <person name="Hipkin R."/>
            <person name="Janech M."/>
            <person name="Kroth P."/>
            <person name="Leese F."/>
            <person name="Lindquist E."/>
            <person name="Lyon B.R."/>
            <person name="Martin J."/>
            <person name="Mayer C."/>
            <person name="Parker M."/>
            <person name="Quesneville H."/>
            <person name="Raymond J."/>
            <person name="Uhlig C."/>
            <person name="Valentin K.U."/>
            <person name="Worden A.Z."/>
            <person name="Armbrust E.V."/>
            <person name="Bowler C."/>
            <person name="Green B."/>
            <person name="Moulton V."/>
            <person name="Van Oosterhout C."/>
            <person name="Grigoriev I."/>
        </authorList>
    </citation>
    <scope>NUCLEOTIDE SEQUENCE [LARGE SCALE GENOMIC DNA]</scope>
    <source>
        <strain evidence="4 5">CCMP1102</strain>
    </source>
</reference>
<dbReference type="InParanoid" id="A0A1E7FSD9"/>
<protein>
    <submittedName>
        <fullName evidence="4">Bac_DNA_binding-domain-containing protein</fullName>
    </submittedName>
</protein>
<dbReference type="SUPFAM" id="SSF47729">
    <property type="entry name" value="IHF-like DNA-binding proteins"/>
    <property type="match status" value="1"/>
</dbReference>
<evidence type="ECO:0000256" key="1">
    <source>
        <dbReference type="ARBA" id="ARBA00023125"/>
    </source>
</evidence>
<dbReference type="InterPro" id="IPR000119">
    <property type="entry name" value="Hist_DNA-bd"/>
</dbReference>
<evidence type="ECO:0000313" key="4">
    <source>
        <dbReference type="EMBL" id="OEU21056.1"/>
    </source>
</evidence>
<dbReference type="CDD" id="cd13831">
    <property type="entry name" value="HU"/>
    <property type="match status" value="1"/>
</dbReference>
<proteinExistence type="inferred from homology"/>
<sequence length="159" mass="16628">MISRSIIVLALIASASLSSNTVDAFARGSTNVARRTTIATVSSTTTSLNAAAEKAAAKPKKVAVESVRKKEFVATMAEELGYSKTDAESALSCVLELITDTLVDGKKVVLPGFGTFEPRARNARKGRNPKTGEEIDIAASVGAGFSPAKALKDKLNGRE</sequence>
<dbReference type="KEGG" id="fcy:FRACYDRAFT_167363"/>
<dbReference type="SMART" id="SM00411">
    <property type="entry name" value="BHL"/>
    <property type="match status" value="1"/>
</dbReference>
<dbReference type="InterPro" id="IPR010992">
    <property type="entry name" value="IHF-like_DNA-bd_dom_sf"/>
</dbReference>
<organism evidence="4 5">
    <name type="scientific">Fragilariopsis cylindrus CCMP1102</name>
    <dbReference type="NCBI Taxonomy" id="635003"/>
    <lineage>
        <taxon>Eukaryota</taxon>
        <taxon>Sar</taxon>
        <taxon>Stramenopiles</taxon>
        <taxon>Ochrophyta</taxon>
        <taxon>Bacillariophyta</taxon>
        <taxon>Bacillariophyceae</taxon>
        <taxon>Bacillariophycidae</taxon>
        <taxon>Bacillariales</taxon>
        <taxon>Bacillariaceae</taxon>
        <taxon>Fragilariopsis</taxon>
    </lineage>
</organism>
<dbReference type="EMBL" id="KV784354">
    <property type="protein sequence ID" value="OEU21056.1"/>
    <property type="molecule type" value="Genomic_DNA"/>
</dbReference>
<evidence type="ECO:0000256" key="3">
    <source>
        <dbReference type="SAM" id="SignalP"/>
    </source>
</evidence>
<keyword evidence="5" id="KW-1185">Reference proteome</keyword>
<name>A0A1E7FSD9_9STRA</name>
<dbReference type="PANTHER" id="PTHR33175">
    <property type="entry name" value="DNA-BINDING PROTEIN HU"/>
    <property type="match status" value="1"/>
</dbReference>
<keyword evidence="1" id="KW-0238">DNA-binding</keyword>
<comment type="similarity">
    <text evidence="2">Belongs to the bacterial histone-like protein family.</text>
</comment>
<keyword evidence="3" id="KW-0732">Signal</keyword>
<dbReference type="Pfam" id="PF00216">
    <property type="entry name" value="Bac_DNA_binding"/>
    <property type="match status" value="1"/>
</dbReference>
<dbReference type="PRINTS" id="PR01727">
    <property type="entry name" value="DNABINDINGHU"/>
</dbReference>
<dbReference type="Proteomes" id="UP000095751">
    <property type="component" value="Unassembled WGS sequence"/>
</dbReference>
<dbReference type="PROSITE" id="PS00045">
    <property type="entry name" value="HISTONE_LIKE"/>
    <property type="match status" value="1"/>
</dbReference>
<feature type="signal peptide" evidence="3">
    <location>
        <begin position="1"/>
        <end position="18"/>
    </location>
</feature>
<gene>
    <name evidence="4" type="ORF">FRACYDRAFT_167363</name>
</gene>
<evidence type="ECO:0000313" key="5">
    <source>
        <dbReference type="Proteomes" id="UP000095751"/>
    </source>
</evidence>
<dbReference type="PANTHER" id="PTHR33175:SF3">
    <property type="entry name" value="DNA-BINDING PROTEIN HU-BETA"/>
    <property type="match status" value="1"/>
</dbReference>
<evidence type="ECO:0000256" key="2">
    <source>
        <dbReference type="RuleBase" id="RU003939"/>
    </source>
</evidence>
<accession>A0A1E7FSD9</accession>
<dbReference type="InterPro" id="IPR020816">
    <property type="entry name" value="Histone-like_DNA-bd_CS"/>
</dbReference>